<dbReference type="PANTHER" id="PTHR28529">
    <property type="entry name" value="DNA REPAIR PROTEIN SWI5 HOMOLOG"/>
    <property type="match status" value="1"/>
</dbReference>
<proteinExistence type="inferred from homology"/>
<name>A0ABR3RWP6_9PLEO</name>
<dbReference type="Gene3D" id="1.20.5.170">
    <property type="match status" value="1"/>
</dbReference>
<evidence type="ECO:0000256" key="4">
    <source>
        <dbReference type="SAM" id="MobiDB-lite"/>
    </source>
</evidence>
<feature type="region of interest" description="Disordered" evidence="4">
    <location>
        <begin position="32"/>
        <end position="54"/>
    </location>
</feature>
<comment type="similarity">
    <text evidence="1">Belongs to the SWI5/SAE3 family.</text>
</comment>
<keyword evidence="2" id="KW-0227">DNA damage</keyword>
<reference evidence="5 6" key="1">
    <citation type="submission" date="2024-02" db="EMBL/GenBank/DDBJ databases">
        <title>De novo assembly and annotation of 12 fungi associated with fruit tree decline syndrome in Ontario, Canada.</title>
        <authorList>
            <person name="Sulman M."/>
            <person name="Ellouze W."/>
            <person name="Ilyukhin E."/>
        </authorList>
    </citation>
    <scope>NUCLEOTIDE SEQUENCE [LARGE SCALE GENOMIC DNA]</scope>
    <source>
        <strain evidence="5 6">M97-236</strain>
    </source>
</reference>
<evidence type="ECO:0000256" key="2">
    <source>
        <dbReference type="ARBA" id="ARBA00022763"/>
    </source>
</evidence>
<evidence type="ECO:0008006" key="7">
    <source>
        <dbReference type="Google" id="ProtNLM"/>
    </source>
</evidence>
<dbReference type="Pfam" id="PF07061">
    <property type="entry name" value="Swi5"/>
    <property type="match status" value="1"/>
</dbReference>
<evidence type="ECO:0000256" key="3">
    <source>
        <dbReference type="ARBA" id="ARBA00023204"/>
    </source>
</evidence>
<organism evidence="5 6">
    <name type="scientific">Nothophoma quercina</name>
    <dbReference type="NCBI Taxonomy" id="749835"/>
    <lineage>
        <taxon>Eukaryota</taxon>
        <taxon>Fungi</taxon>
        <taxon>Dikarya</taxon>
        <taxon>Ascomycota</taxon>
        <taxon>Pezizomycotina</taxon>
        <taxon>Dothideomycetes</taxon>
        <taxon>Pleosporomycetidae</taxon>
        <taxon>Pleosporales</taxon>
        <taxon>Pleosporineae</taxon>
        <taxon>Didymellaceae</taxon>
        <taxon>Nothophoma</taxon>
    </lineage>
</organism>
<dbReference type="EMBL" id="JAKIXB020000005">
    <property type="protein sequence ID" value="KAL1608858.1"/>
    <property type="molecule type" value="Genomic_DNA"/>
</dbReference>
<evidence type="ECO:0000313" key="6">
    <source>
        <dbReference type="Proteomes" id="UP001521222"/>
    </source>
</evidence>
<gene>
    <name evidence="5" type="ORF">SLS59_002049</name>
</gene>
<evidence type="ECO:0000256" key="1">
    <source>
        <dbReference type="ARBA" id="ARBA00008060"/>
    </source>
</evidence>
<dbReference type="PANTHER" id="PTHR28529:SF2">
    <property type="entry name" value="DNA REPAIR PROTEIN SWI5 HOMOLOG"/>
    <property type="match status" value="1"/>
</dbReference>
<dbReference type="Proteomes" id="UP001521222">
    <property type="component" value="Unassembled WGS sequence"/>
</dbReference>
<comment type="caution">
    <text evidence="5">The sequence shown here is derived from an EMBL/GenBank/DDBJ whole genome shotgun (WGS) entry which is preliminary data.</text>
</comment>
<dbReference type="InterPro" id="IPR010760">
    <property type="entry name" value="DNA-repair_Swi5"/>
</dbReference>
<protein>
    <recommendedName>
        <fullName evidence="7">Swi5-domain-containing protein</fullName>
    </recommendedName>
</protein>
<keyword evidence="6" id="KW-1185">Reference proteome</keyword>
<evidence type="ECO:0000313" key="5">
    <source>
        <dbReference type="EMBL" id="KAL1608858.1"/>
    </source>
</evidence>
<keyword evidence="3" id="KW-0234">DNA repair</keyword>
<sequence>MEADRLPAAVHLTDTRDTVTEAAMSAVLSQWQSGCHSEKGSQNEPEPNPDPASDDFYEVGHAPVITNRILFQDNSPLKDLTESSAAADSNEAYSKVQASSDMTVGEGNHDECTEKGTITQAPADSRTPQSLEEVASVVLAGAVEAQLSEAATRDTVSEFPSLPGTIDKSGIECTPARTSSEAHIQSQLNTFSADESALSHLAIKLSPQEITLAELKAQKAALLASLAALPAVQVLIEEDQSSDVDMSDDEEPTEADIKVAANRMVKEHIKLLHEYNELKDVGQGLMGLIADQRGVRIVEVQDEFGIDAND</sequence>
<accession>A0ABR3RWP6</accession>